<gene>
    <name evidence="1" type="ORF">UT41_C0001G0109</name>
</gene>
<comment type="caution">
    <text evidence="1">The sequence shown here is derived from an EMBL/GenBank/DDBJ whole genome shotgun (WGS) entry which is preliminary data.</text>
</comment>
<accession>A0A0G0QQ87</accession>
<evidence type="ECO:0000313" key="1">
    <source>
        <dbReference type="EMBL" id="KKR12565.1"/>
    </source>
</evidence>
<evidence type="ECO:0000313" key="2">
    <source>
        <dbReference type="Proteomes" id="UP000034665"/>
    </source>
</evidence>
<proteinExistence type="predicted"/>
<sequence>MNTLFFVAFAMADQNRRAVYAVEDIGGCITLSEKMAKGRNPAGLLGTKVPLSLVAFDRGRVFFYLSSEIVESPVAGIFTSLEQAIPCFEAEQLEVLDMRWLEETMHYVATMQKPFPQAGQCRGNCGQAGCL</sequence>
<dbReference type="AlphaFoldDB" id="A0A0G0QQ87"/>
<dbReference type="STRING" id="1619013.UT41_C0001G0109"/>
<organism evidence="1 2">
    <name type="scientific">Candidatus Wolfebacteria bacterium GW2011_GWC2_39_22</name>
    <dbReference type="NCBI Taxonomy" id="1619013"/>
    <lineage>
        <taxon>Bacteria</taxon>
        <taxon>Candidatus Wolfeibacteriota</taxon>
    </lineage>
</organism>
<dbReference type="EMBL" id="LBWR01000001">
    <property type="protein sequence ID" value="KKR12565.1"/>
    <property type="molecule type" value="Genomic_DNA"/>
</dbReference>
<dbReference type="Proteomes" id="UP000034665">
    <property type="component" value="Unassembled WGS sequence"/>
</dbReference>
<protein>
    <submittedName>
        <fullName evidence="1">Uncharacterized protein</fullName>
    </submittedName>
</protein>
<reference evidence="1 2" key="1">
    <citation type="journal article" date="2015" name="Nature">
        <title>rRNA introns, odd ribosomes, and small enigmatic genomes across a large radiation of phyla.</title>
        <authorList>
            <person name="Brown C.T."/>
            <person name="Hug L.A."/>
            <person name="Thomas B.C."/>
            <person name="Sharon I."/>
            <person name="Castelle C.J."/>
            <person name="Singh A."/>
            <person name="Wilkins M.J."/>
            <person name="Williams K.H."/>
            <person name="Banfield J.F."/>
        </authorList>
    </citation>
    <scope>NUCLEOTIDE SEQUENCE [LARGE SCALE GENOMIC DNA]</scope>
</reference>
<name>A0A0G0QQ87_9BACT</name>